<dbReference type="AlphaFoldDB" id="L1MLP3"/>
<dbReference type="PATRIC" id="fig|1035195.3.peg.453"/>
<dbReference type="STRING" id="1035195.HMPREF9997_00499"/>
<accession>L1MLP3</accession>
<dbReference type="InterPro" id="IPR025272">
    <property type="entry name" value="SocA_Panacea"/>
</dbReference>
<dbReference type="HOGENOM" id="CLU_110683_0_1_11"/>
<dbReference type="OrthoDB" id="9799173at2"/>
<sequence>MVSVIDVASYILQQRGSMTTMKLQKLCYYSQAWNLAWDEKPLFHEPIQAWANGPVVYALFERHRGKFVVEQDDIAGNPEALDCDARETIDAVLDAYGHLTGQQLSDITHSERPWKVARGEVSEGEYCSEAIDLDIMQDYYGGLDSAAAS</sequence>
<feature type="domain" description="Antitoxin SocA-like Panacea" evidence="1">
    <location>
        <begin position="23"/>
        <end position="115"/>
    </location>
</feature>
<comment type="caution">
    <text evidence="2">The sequence shown here is derived from an EMBL/GenBank/DDBJ whole genome shotgun (WGS) entry which is preliminary data.</text>
</comment>
<proteinExistence type="predicted"/>
<keyword evidence="3" id="KW-1185">Reference proteome</keyword>
<protein>
    <recommendedName>
        <fullName evidence="1">Antitoxin SocA-like Panacea domain-containing protein</fullName>
    </recommendedName>
</protein>
<dbReference type="Proteomes" id="UP000010445">
    <property type="component" value="Unassembled WGS sequence"/>
</dbReference>
<evidence type="ECO:0000313" key="3">
    <source>
        <dbReference type="Proteomes" id="UP000010445"/>
    </source>
</evidence>
<evidence type="ECO:0000259" key="1">
    <source>
        <dbReference type="Pfam" id="PF13274"/>
    </source>
</evidence>
<evidence type="ECO:0000313" key="2">
    <source>
        <dbReference type="EMBL" id="EKX91836.1"/>
    </source>
</evidence>
<dbReference type="eggNOG" id="COG3600">
    <property type="taxonomic scope" value="Bacteria"/>
</dbReference>
<gene>
    <name evidence="2" type="ORF">HMPREF9997_00499</name>
</gene>
<dbReference type="EMBL" id="AMEM01000009">
    <property type="protein sequence ID" value="EKX91836.1"/>
    <property type="molecule type" value="Genomic_DNA"/>
</dbReference>
<dbReference type="Pfam" id="PF13274">
    <property type="entry name" value="SocA_Panacea"/>
    <property type="match status" value="1"/>
</dbReference>
<dbReference type="RefSeq" id="WP_006062749.1">
    <property type="nucleotide sequence ID" value="NZ_KB290827.1"/>
</dbReference>
<name>L1MLP3_9CORY</name>
<organism evidence="2 3">
    <name type="scientific">Corynebacterium durum F0235</name>
    <dbReference type="NCBI Taxonomy" id="1035195"/>
    <lineage>
        <taxon>Bacteria</taxon>
        <taxon>Bacillati</taxon>
        <taxon>Actinomycetota</taxon>
        <taxon>Actinomycetes</taxon>
        <taxon>Mycobacteriales</taxon>
        <taxon>Corynebacteriaceae</taxon>
        <taxon>Corynebacterium</taxon>
    </lineage>
</organism>
<reference evidence="2 3" key="1">
    <citation type="submission" date="2012-05" db="EMBL/GenBank/DDBJ databases">
        <authorList>
            <person name="Weinstock G."/>
            <person name="Sodergren E."/>
            <person name="Lobos E.A."/>
            <person name="Fulton L."/>
            <person name="Fulton R."/>
            <person name="Courtney L."/>
            <person name="Fronick C."/>
            <person name="O'Laughlin M."/>
            <person name="Godfrey J."/>
            <person name="Wilson R.M."/>
            <person name="Miner T."/>
            <person name="Farmer C."/>
            <person name="Delehaunty K."/>
            <person name="Cordes M."/>
            <person name="Minx P."/>
            <person name="Tomlinson C."/>
            <person name="Chen J."/>
            <person name="Wollam A."/>
            <person name="Pepin K.H."/>
            <person name="Bhonagiri V."/>
            <person name="Zhang X."/>
            <person name="Suruliraj S."/>
            <person name="Warren W."/>
            <person name="Mitreva M."/>
            <person name="Mardis E.R."/>
            <person name="Wilson R.K."/>
        </authorList>
    </citation>
    <scope>NUCLEOTIDE SEQUENCE [LARGE SCALE GENOMIC DNA]</scope>
    <source>
        <strain evidence="2 3">F0235</strain>
    </source>
</reference>